<dbReference type="EMBL" id="HG710817">
    <property type="protein sequence ID" value="CDJ47681.1"/>
    <property type="molecule type" value="Genomic_DNA"/>
</dbReference>
<sequence>MVNGTTALHTDSSSEQAPSHRAPNSGFLQLQQMRALPLRRLAVAALGVASLYSPHRAEAGWRDNNVYRDVREEPVAVTFPDPPPFRKFNKGPSPGPTPVKFDETITYPGPDWYGQQQETALTEEGALGPTSFATDGHSYSLPSFKQQNYKASQGDRPPGGSLLSLAGVLQQANPQTQMALLRHFRHSLARLRTRLVGLGSSGGGGPKQEPAPSKGGGPPKEGAAAAAEAQAAAERRITALASKLGGLVGAAEGAAGSEKTLAKYLLLPFGRLIQETEQVLGDVAAQGDPALMVAALNQLGPPLVRGLLHLEAPESQGASGVLEPARKNCLKRMKELDRALLEAQGDLEGVVLAYPRDLNEYELQREKQLAAMQEGPDHESYIPPVYDARGRPGVDGAKDGRRLKIIFIVFACLLLFTLYLIVAASMPLPHKRYTKIRRSRRSRGPGHWGEEPENASMNSSFPSGMDWASMESEGPRLGAFGPSQQWANGQFPSSYPSMSGGGPGNSSMWGPPGFPHSPPFPGAPFGAHPHPGGAPPFDPFHPFDATPRVTPSAPPMPDDFHPAGGSPHRVTPSAPPMPGTLPPGSPPPSYAEVMGTRGGLR</sequence>
<keyword evidence="4" id="KW-1185">Reference proteome</keyword>
<reference evidence="3" key="2">
    <citation type="submission" date="2013-10" db="EMBL/GenBank/DDBJ databases">
        <authorList>
            <person name="Aslett M."/>
        </authorList>
    </citation>
    <scope>NUCLEOTIDE SEQUENCE [LARGE SCALE GENOMIC DNA]</scope>
    <source>
        <strain evidence="3">Houghton</strain>
    </source>
</reference>
<organism evidence="3 4">
    <name type="scientific">Eimeria brunetti</name>
    <dbReference type="NCBI Taxonomy" id="51314"/>
    <lineage>
        <taxon>Eukaryota</taxon>
        <taxon>Sar</taxon>
        <taxon>Alveolata</taxon>
        <taxon>Apicomplexa</taxon>
        <taxon>Conoidasida</taxon>
        <taxon>Coccidia</taxon>
        <taxon>Eucoccidiorida</taxon>
        <taxon>Eimeriorina</taxon>
        <taxon>Eimeriidae</taxon>
        <taxon>Eimeria</taxon>
    </lineage>
</organism>
<dbReference type="OrthoDB" id="348040at2759"/>
<feature type="region of interest" description="Disordered" evidence="1">
    <location>
        <begin position="494"/>
        <end position="516"/>
    </location>
</feature>
<keyword evidence="2" id="KW-0472">Membrane</keyword>
<protein>
    <recommendedName>
        <fullName evidence="5">Transmembrane protein</fullName>
    </recommendedName>
</protein>
<evidence type="ECO:0000313" key="4">
    <source>
        <dbReference type="Proteomes" id="UP000030750"/>
    </source>
</evidence>
<evidence type="ECO:0000256" key="1">
    <source>
        <dbReference type="SAM" id="MobiDB-lite"/>
    </source>
</evidence>
<feature type="transmembrane region" description="Helical" evidence="2">
    <location>
        <begin position="405"/>
        <end position="428"/>
    </location>
</feature>
<feature type="compositionally biased region" description="Pro residues" evidence="1">
    <location>
        <begin position="573"/>
        <end position="589"/>
    </location>
</feature>
<feature type="region of interest" description="Disordered" evidence="1">
    <location>
        <begin position="437"/>
        <end position="460"/>
    </location>
</feature>
<accession>U6LBX2</accession>
<evidence type="ECO:0000256" key="2">
    <source>
        <dbReference type="SAM" id="Phobius"/>
    </source>
</evidence>
<name>U6LBX2_9EIME</name>
<feature type="region of interest" description="Disordered" evidence="1">
    <location>
        <begin position="196"/>
        <end position="223"/>
    </location>
</feature>
<reference evidence="3" key="1">
    <citation type="submission" date="2013-10" db="EMBL/GenBank/DDBJ databases">
        <title>Genomic analysis of the causative agents of coccidiosis in chickens.</title>
        <authorList>
            <person name="Reid A.J."/>
            <person name="Blake D."/>
            <person name="Billington K."/>
            <person name="Browne H."/>
            <person name="Dunn M."/>
            <person name="Hung S."/>
            <person name="Kawahara F."/>
            <person name="Miranda-Saavedra D."/>
            <person name="Mourier T."/>
            <person name="Nagra H."/>
            <person name="Otto T.D."/>
            <person name="Rawlings N."/>
            <person name="Sanchez A."/>
            <person name="Sanders M."/>
            <person name="Subramaniam C."/>
            <person name="Tay Y."/>
            <person name="Dear P."/>
            <person name="Doerig C."/>
            <person name="Gruber A."/>
            <person name="Parkinson J."/>
            <person name="Shirley M."/>
            <person name="Wan K.L."/>
            <person name="Berriman M."/>
            <person name="Tomley F."/>
            <person name="Pain A."/>
        </authorList>
    </citation>
    <scope>NUCLEOTIDE SEQUENCE [LARGE SCALE GENOMIC DNA]</scope>
    <source>
        <strain evidence="3">Houghton</strain>
    </source>
</reference>
<proteinExistence type="predicted"/>
<feature type="region of interest" description="Disordered" evidence="1">
    <location>
        <begin position="549"/>
        <end position="601"/>
    </location>
</feature>
<gene>
    <name evidence="3" type="ORF">EBH_0017270</name>
</gene>
<dbReference type="Proteomes" id="UP000030750">
    <property type="component" value="Unassembled WGS sequence"/>
</dbReference>
<keyword evidence="2" id="KW-0812">Transmembrane</keyword>
<feature type="compositionally biased region" description="Polar residues" evidence="1">
    <location>
        <begin position="1"/>
        <end position="17"/>
    </location>
</feature>
<dbReference type="AlphaFoldDB" id="U6LBX2"/>
<evidence type="ECO:0000313" key="3">
    <source>
        <dbReference type="EMBL" id="CDJ47681.1"/>
    </source>
</evidence>
<evidence type="ECO:0008006" key="5">
    <source>
        <dbReference type="Google" id="ProtNLM"/>
    </source>
</evidence>
<feature type="region of interest" description="Disordered" evidence="1">
    <location>
        <begin position="78"/>
        <end position="98"/>
    </location>
</feature>
<dbReference type="VEuPathDB" id="ToxoDB:EBH_0017270"/>
<keyword evidence="2" id="KW-1133">Transmembrane helix</keyword>
<feature type="region of interest" description="Disordered" evidence="1">
    <location>
        <begin position="1"/>
        <end position="23"/>
    </location>
</feature>